<dbReference type="RefSeq" id="WP_114833686.1">
    <property type="nucleotide sequence ID" value="NZ_LR699114.1"/>
</dbReference>
<gene>
    <name evidence="1" type="ORF">C8D86_10437</name>
</gene>
<evidence type="ECO:0000313" key="2">
    <source>
        <dbReference type="Proteomes" id="UP000254720"/>
    </source>
</evidence>
<comment type="caution">
    <text evidence="1">The sequence shown here is derived from an EMBL/GenBank/DDBJ whole genome shotgun (WGS) entry which is preliminary data.</text>
</comment>
<evidence type="ECO:0000313" key="1">
    <source>
        <dbReference type="EMBL" id="RDI46915.1"/>
    </source>
</evidence>
<dbReference type="EMBL" id="QQAX01000004">
    <property type="protein sequence ID" value="RDI46915.1"/>
    <property type="molecule type" value="Genomic_DNA"/>
</dbReference>
<protein>
    <submittedName>
        <fullName evidence="1">Uncharacterized protein</fullName>
    </submittedName>
</protein>
<accession>A0A370GTB2</accession>
<dbReference type="Proteomes" id="UP000254720">
    <property type="component" value="Unassembled WGS sequence"/>
</dbReference>
<dbReference type="AlphaFoldDB" id="A0A370GTB2"/>
<keyword evidence="2" id="KW-1185">Reference proteome</keyword>
<name>A0A370GTB2_9COXI</name>
<organism evidence="1 2">
    <name type="scientific">Aquicella lusitana</name>
    <dbReference type="NCBI Taxonomy" id="254246"/>
    <lineage>
        <taxon>Bacteria</taxon>
        <taxon>Pseudomonadati</taxon>
        <taxon>Pseudomonadota</taxon>
        <taxon>Gammaproteobacteria</taxon>
        <taxon>Legionellales</taxon>
        <taxon>Coxiellaceae</taxon>
        <taxon>Aquicella</taxon>
    </lineage>
</organism>
<reference evidence="1 2" key="1">
    <citation type="submission" date="2018-07" db="EMBL/GenBank/DDBJ databases">
        <title>Genomic Encyclopedia of Type Strains, Phase IV (KMG-IV): sequencing the most valuable type-strain genomes for metagenomic binning, comparative biology and taxonomic classification.</title>
        <authorList>
            <person name="Goeker M."/>
        </authorList>
    </citation>
    <scope>NUCLEOTIDE SEQUENCE [LARGE SCALE GENOMIC DNA]</scope>
    <source>
        <strain evidence="1 2">DSM 16500</strain>
    </source>
</reference>
<proteinExistence type="predicted"/>
<sequence length="186" mass="20607">MRTFITLYAVGASLELNAVAKGAATLLSAAHPQKCIFFLTEGEALFYAKRTSAYDSFGNPATSPVVFEVQVQSSLKPNGNFIVSKIVSGRFFSLPPVALNVTSDQYFKTMPPLICHPDNFKGKWDILKDYANQTDKVEDGYKKLQWFTFLCCNKKGLTTPSNTYHLPKGVDKEICDYVAGRSIGKK</sequence>